<dbReference type="AlphaFoldDB" id="A0A5N5INK7"/>
<organism evidence="2 3">
    <name type="scientific">Flagellimonas hadalis</name>
    <dbReference type="NCBI Taxonomy" id="2597517"/>
    <lineage>
        <taxon>Bacteria</taxon>
        <taxon>Pseudomonadati</taxon>
        <taxon>Bacteroidota</taxon>
        <taxon>Flavobacteriia</taxon>
        <taxon>Flavobacteriales</taxon>
        <taxon>Flavobacteriaceae</taxon>
        <taxon>Flagellimonas</taxon>
    </lineage>
</organism>
<sequence length="365" mass="42482">MENSNSSKKALLPLLHQAEKLRKKYRFYKTGGNLFILTFVLGIFFLPMITYFNNQWITEVSRNSSGVIFQILLVFYWVLYFVFMIKANRIGVKYRKVEGEILQPVLDRLIPGLKYSPIKQITPAQITESLLIPSYSQVSGNKDKQQKVYNMGSGFASGKVGDTSIVMGDVKIINQSFFGSYFMYIPFLTHLYFAYNYIRPWFSKDHSVDHMGYSFFGMFVIIDFNKKIRGNTIVLPDKLEKRAGYFAKIIQSLKLHRKQLINLEHTEFEKEFVVYGTDQVEARYILSTAFMERIVALKRKMERPIMLSFNNNKLYMAIQHPNGFFCLPQHKNLITSNAFELFVENISNAIGIVEDLNLDTKIWKV</sequence>
<dbReference type="OrthoDB" id="4960523at2"/>
<feature type="transmembrane region" description="Helical" evidence="1">
    <location>
        <begin position="64"/>
        <end position="85"/>
    </location>
</feature>
<dbReference type="Proteomes" id="UP000319204">
    <property type="component" value="Unassembled WGS sequence"/>
</dbReference>
<protein>
    <submittedName>
        <fullName evidence="2">DUF3137 domain-containing protein</fullName>
    </submittedName>
</protein>
<name>A0A5N5INK7_9FLAO</name>
<keyword evidence="1" id="KW-1133">Transmembrane helix</keyword>
<gene>
    <name evidence="2" type="ORF">FOT42_010440</name>
</gene>
<dbReference type="Pfam" id="PF11335">
    <property type="entry name" value="DUF3137"/>
    <property type="match status" value="1"/>
</dbReference>
<keyword evidence="1" id="KW-0812">Transmembrane</keyword>
<reference evidence="2" key="1">
    <citation type="submission" date="2019-10" db="EMBL/GenBank/DDBJ databases">
        <title>Muricauda hadale sp. nov., a piezophilic bacterium isolated from hadopelagic water of the Mariana Trench.</title>
        <authorList>
            <person name="Wei Y."/>
        </authorList>
    </citation>
    <scope>NUCLEOTIDE SEQUENCE [LARGE SCALE GENOMIC DNA]</scope>
    <source>
        <strain evidence="2">MT-229</strain>
    </source>
</reference>
<dbReference type="RefSeq" id="WP_151890516.1">
    <property type="nucleotide sequence ID" value="NZ_VNIK02000006.1"/>
</dbReference>
<accession>A0A5N5INK7</accession>
<evidence type="ECO:0000313" key="2">
    <source>
        <dbReference type="EMBL" id="KAB5488232.1"/>
    </source>
</evidence>
<feature type="transmembrane region" description="Helical" evidence="1">
    <location>
        <begin position="181"/>
        <end position="198"/>
    </location>
</feature>
<keyword evidence="1" id="KW-0472">Membrane</keyword>
<comment type="caution">
    <text evidence="2">The sequence shown here is derived from an EMBL/GenBank/DDBJ whole genome shotgun (WGS) entry which is preliminary data.</text>
</comment>
<proteinExistence type="predicted"/>
<feature type="transmembrane region" description="Helical" evidence="1">
    <location>
        <begin position="32"/>
        <end position="52"/>
    </location>
</feature>
<dbReference type="EMBL" id="VNIK02000006">
    <property type="protein sequence ID" value="KAB5488232.1"/>
    <property type="molecule type" value="Genomic_DNA"/>
</dbReference>
<evidence type="ECO:0000256" key="1">
    <source>
        <dbReference type="SAM" id="Phobius"/>
    </source>
</evidence>
<keyword evidence="3" id="KW-1185">Reference proteome</keyword>
<dbReference type="InterPro" id="IPR021484">
    <property type="entry name" value="DUF3137"/>
</dbReference>
<evidence type="ECO:0000313" key="3">
    <source>
        <dbReference type="Proteomes" id="UP000319204"/>
    </source>
</evidence>